<dbReference type="EMBL" id="BAAALT010000200">
    <property type="protein sequence ID" value="GAA1823276.1"/>
    <property type="molecule type" value="Genomic_DNA"/>
</dbReference>
<keyword evidence="2" id="KW-1185">Reference proteome</keyword>
<reference evidence="1 2" key="1">
    <citation type="journal article" date="2019" name="Int. J. Syst. Evol. Microbiol.">
        <title>The Global Catalogue of Microorganisms (GCM) 10K type strain sequencing project: providing services to taxonomists for standard genome sequencing and annotation.</title>
        <authorList>
            <consortium name="The Broad Institute Genomics Platform"/>
            <consortium name="The Broad Institute Genome Sequencing Center for Infectious Disease"/>
            <person name="Wu L."/>
            <person name="Ma J."/>
        </authorList>
    </citation>
    <scope>NUCLEOTIDE SEQUENCE [LARGE SCALE GENOMIC DNA]</scope>
    <source>
        <strain evidence="1 2">JCM 13250</strain>
    </source>
</reference>
<comment type="caution">
    <text evidence="1">The sequence shown here is derived from an EMBL/GenBank/DDBJ whole genome shotgun (WGS) entry which is preliminary data.</text>
</comment>
<organism evidence="1 2">
    <name type="scientific">Luedemannella flava</name>
    <dbReference type="NCBI Taxonomy" id="349316"/>
    <lineage>
        <taxon>Bacteria</taxon>
        <taxon>Bacillati</taxon>
        <taxon>Actinomycetota</taxon>
        <taxon>Actinomycetes</taxon>
        <taxon>Micromonosporales</taxon>
        <taxon>Micromonosporaceae</taxon>
        <taxon>Luedemannella</taxon>
    </lineage>
</organism>
<sequence>MATARLAVDLTVAVDHGQFYAYDPAVFDAPDAAGHYEAAVADAIGSRRFVGTSGGLLAVITPGQWGDDTPVHVAVRDAPADPGDVADHVVDLDLDVPTGVLAFESTGGPAGDVTGIPPGRYRVRVAGRGFTAVGGIAAGGGDAYRLTLWPRDVDTPPVVRRAWPGWADHR</sequence>
<evidence type="ECO:0000313" key="2">
    <source>
        <dbReference type="Proteomes" id="UP001500218"/>
    </source>
</evidence>
<proteinExistence type="predicted"/>
<dbReference type="RefSeq" id="WP_344137100.1">
    <property type="nucleotide sequence ID" value="NZ_BAAALT010000200.1"/>
</dbReference>
<evidence type="ECO:0000313" key="1">
    <source>
        <dbReference type="EMBL" id="GAA1823276.1"/>
    </source>
</evidence>
<accession>A0ABN2MEJ2</accession>
<gene>
    <name evidence="1" type="ORF">GCM10009682_49480</name>
</gene>
<protein>
    <recommendedName>
        <fullName evidence="3">Carboxypeptidase regulatory-like domain-containing protein</fullName>
    </recommendedName>
</protein>
<dbReference type="Proteomes" id="UP001500218">
    <property type="component" value="Unassembled WGS sequence"/>
</dbReference>
<name>A0ABN2MEJ2_9ACTN</name>
<evidence type="ECO:0008006" key="3">
    <source>
        <dbReference type="Google" id="ProtNLM"/>
    </source>
</evidence>